<feature type="repeat" description="ANK" evidence="3">
    <location>
        <begin position="63"/>
        <end position="96"/>
    </location>
</feature>
<dbReference type="Pfam" id="PF12796">
    <property type="entry name" value="Ank_2"/>
    <property type="match status" value="1"/>
</dbReference>
<accession>A0A1X0QXC2</accession>
<dbReference type="PANTHER" id="PTHR24198:SF165">
    <property type="entry name" value="ANKYRIN REPEAT-CONTAINING PROTEIN-RELATED"/>
    <property type="match status" value="1"/>
</dbReference>
<dbReference type="PANTHER" id="PTHR24198">
    <property type="entry name" value="ANKYRIN REPEAT AND PROTEIN KINASE DOMAIN-CONTAINING PROTEIN"/>
    <property type="match status" value="1"/>
</dbReference>
<keyword evidence="1" id="KW-0677">Repeat</keyword>
<dbReference type="VEuPathDB" id="FungiDB:BCV72DRAFT_211246"/>
<dbReference type="InterPro" id="IPR036770">
    <property type="entry name" value="Ankyrin_rpt-contain_sf"/>
</dbReference>
<name>A0A1X0QXC2_RHIZD</name>
<dbReference type="PROSITE" id="PS50088">
    <property type="entry name" value="ANK_REPEAT"/>
    <property type="match status" value="1"/>
</dbReference>
<dbReference type="SMART" id="SM00248">
    <property type="entry name" value="ANK"/>
    <property type="match status" value="2"/>
</dbReference>
<organism evidence="4">
    <name type="scientific">Rhizopus microsporus var. microsporus</name>
    <dbReference type="NCBI Taxonomy" id="86635"/>
    <lineage>
        <taxon>Eukaryota</taxon>
        <taxon>Fungi</taxon>
        <taxon>Fungi incertae sedis</taxon>
        <taxon>Mucoromycota</taxon>
        <taxon>Mucoromycotina</taxon>
        <taxon>Mucoromycetes</taxon>
        <taxon>Mucorales</taxon>
        <taxon>Mucorineae</taxon>
        <taxon>Rhizopodaceae</taxon>
        <taxon>Rhizopus</taxon>
    </lineage>
</organism>
<protein>
    <submittedName>
        <fullName evidence="4">Uncharacterized protein</fullName>
    </submittedName>
</protein>
<dbReference type="PROSITE" id="PS50297">
    <property type="entry name" value="ANK_REP_REGION"/>
    <property type="match status" value="1"/>
</dbReference>
<dbReference type="InterPro" id="IPR002110">
    <property type="entry name" value="Ankyrin_rpt"/>
</dbReference>
<reference evidence="4" key="1">
    <citation type="journal article" date="2016" name="Proc. Natl. Acad. Sci. U.S.A.">
        <title>Lipid metabolic changes in an early divergent fungus govern the establishment of a mutualistic symbiosis with endobacteria.</title>
        <authorList>
            <person name="Lastovetsky O.A."/>
            <person name="Gaspar M.L."/>
            <person name="Mondo S.J."/>
            <person name="LaButti K.M."/>
            <person name="Sandor L."/>
            <person name="Grigoriev I.V."/>
            <person name="Henry S.A."/>
            <person name="Pawlowska T.E."/>
        </authorList>
    </citation>
    <scope>NUCLEOTIDE SEQUENCE [LARGE SCALE GENOMIC DNA]</scope>
    <source>
        <strain evidence="4">ATCC 52814</strain>
    </source>
</reference>
<evidence type="ECO:0000256" key="2">
    <source>
        <dbReference type="ARBA" id="ARBA00023043"/>
    </source>
</evidence>
<dbReference type="SUPFAM" id="SSF48403">
    <property type="entry name" value="Ankyrin repeat"/>
    <property type="match status" value="1"/>
</dbReference>
<evidence type="ECO:0000313" key="4">
    <source>
        <dbReference type="EMBL" id="ORE04430.1"/>
    </source>
</evidence>
<evidence type="ECO:0000256" key="3">
    <source>
        <dbReference type="PROSITE-ProRule" id="PRU00023"/>
    </source>
</evidence>
<gene>
    <name evidence="4" type="ORF">BCV72DRAFT_211246</name>
</gene>
<dbReference type="EMBL" id="KV921971">
    <property type="protein sequence ID" value="ORE04430.1"/>
    <property type="molecule type" value="Genomic_DNA"/>
</dbReference>
<dbReference type="AlphaFoldDB" id="A0A1X0QXC2"/>
<keyword evidence="2 3" id="KW-0040">ANK repeat</keyword>
<dbReference type="Proteomes" id="UP000242414">
    <property type="component" value="Unassembled WGS sequence"/>
</dbReference>
<proteinExistence type="predicted"/>
<dbReference type="OrthoDB" id="194358at2759"/>
<evidence type="ECO:0000256" key="1">
    <source>
        <dbReference type="ARBA" id="ARBA00022737"/>
    </source>
</evidence>
<sequence>MQHKIQKTAFQTHEQTEKLRDLLQATAIETILLDACARKSPQEVQDILEALPQLNPDTIRDNNLRTPLHLACSRKDDPKAATEIAQLLIRAGSDVNNGVGDIDGLQPMHMAVLACNPQCVLMLLHEDPFRLTPLLLAKLKMDNLLQHRRSTDNKEWVSECAKQEYTDLLSAMLVTHLANKHSSFASSLIEPRNHGISDSLLLSEKNDLNETIAAITDKLALIDVSETTNLQESVNGLIEKVKQLSIQSYV</sequence>
<dbReference type="Gene3D" id="1.25.40.20">
    <property type="entry name" value="Ankyrin repeat-containing domain"/>
    <property type="match status" value="1"/>
</dbReference>